<evidence type="ECO:0000313" key="12">
    <source>
        <dbReference type="EMBL" id="JAT34830.1"/>
    </source>
</evidence>
<proteinExistence type="inferred from homology"/>
<dbReference type="CDD" id="cd03263">
    <property type="entry name" value="ABC_subfamily_A"/>
    <property type="match status" value="1"/>
</dbReference>
<evidence type="ECO:0000256" key="10">
    <source>
        <dbReference type="SAM" id="Phobius"/>
    </source>
</evidence>
<dbReference type="FunFam" id="3.40.50.300:FF:000933">
    <property type="entry name" value="ABC transporter A family member 7"/>
    <property type="match status" value="1"/>
</dbReference>
<feature type="domain" description="ABC transporter" evidence="11">
    <location>
        <begin position="486"/>
        <end position="717"/>
    </location>
</feature>
<dbReference type="GO" id="GO:0005319">
    <property type="term" value="F:lipid transporter activity"/>
    <property type="evidence" value="ECO:0007669"/>
    <property type="project" value="TreeGrafter"/>
</dbReference>
<evidence type="ECO:0000256" key="9">
    <source>
        <dbReference type="ARBA" id="ARBA00023136"/>
    </source>
</evidence>
<dbReference type="GO" id="GO:0140359">
    <property type="term" value="F:ABC-type transporter activity"/>
    <property type="evidence" value="ECO:0007669"/>
    <property type="project" value="InterPro"/>
</dbReference>
<evidence type="ECO:0000256" key="3">
    <source>
        <dbReference type="ARBA" id="ARBA00022448"/>
    </source>
</evidence>
<feature type="transmembrane region" description="Helical" evidence="10">
    <location>
        <begin position="228"/>
        <end position="251"/>
    </location>
</feature>
<dbReference type="Pfam" id="PF00005">
    <property type="entry name" value="ABC_tran"/>
    <property type="match status" value="1"/>
</dbReference>
<dbReference type="SMART" id="SM00382">
    <property type="entry name" value="AAA"/>
    <property type="match status" value="1"/>
</dbReference>
<feature type="transmembrane region" description="Helical" evidence="10">
    <location>
        <begin position="272"/>
        <end position="296"/>
    </location>
</feature>
<keyword evidence="4 10" id="KW-0812">Transmembrane</keyword>
<feature type="transmembrane region" description="Helical" evidence="10">
    <location>
        <begin position="308"/>
        <end position="329"/>
    </location>
</feature>
<dbReference type="Gene3D" id="3.40.50.300">
    <property type="entry name" value="P-loop containing nucleotide triphosphate hydrolases"/>
    <property type="match status" value="1"/>
</dbReference>
<dbReference type="InterPro" id="IPR003593">
    <property type="entry name" value="AAA+_ATPase"/>
</dbReference>
<feature type="transmembrane region" description="Helical" evidence="10">
    <location>
        <begin position="844"/>
        <end position="862"/>
    </location>
</feature>
<feature type="non-terminal residue" evidence="12">
    <location>
        <position position="905"/>
    </location>
</feature>
<feature type="transmembrane region" description="Helical" evidence="10">
    <location>
        <begin position="20"/>
        <end position="40"/>
    </location>
</feature>
<dbReference type="Pfam" id="PF12698">
    <property type="entry name" value="ABC2_membrane_3"/>
    <property type="match status" value="1"/>
</dbReference>
<sequence>MAQTLYVLLWKTWVLRKRRWIITLLEVIIPILLFYLLVYLHNLTNVSSENKIIYDDPQAYVDGVYTARVYKIAYSPSNTTTDTIMNEVKRKLEVFYSNVTLVSRSNENEVVSWLRQQYIDENGNSTNIFGNNDMSAGVGVLFTDFTAASLKYTLRTTKERLFQTSETTLYGEQSTVMGLTLYETSGFLSVQAAIDQAYLYTVHSINVTRNVTVGSLPHLDTSFNLVKMLMPIILTLSFTFLMPSLMGGLVEEKTSGIKEMMKMMGLKSWVNWVNWLFYSTVVNLPVTLVVTAMLTVDSGSGPPIDANFSIVWIMFFLFTISFVAFVFAFSTFFTNGTIALIVGVVLWYGLSIVLNTSFVNTPRFSLVVNVITCLWPPVALHWGVNSINNFQINNHPWTYSDMFDDGAGGGRVSVGVAIIMLVVDSLLFSIITWYVDNVNPGPYGIARPYTFFLQCFKKNEYDSRTNQVTELQENYEAPPRDLKIGIRIENLRKTFSRGKVVAVENVDLDIYGGNITALLGHNGAGKTTTMSMIAGFFSPTKGKVIVNGKNIFDNMEEFRSDLGLCPQHNVLFSFFTVIEHLVFFGMLKGFTRKEAEAEAMRLLEIWGLEGKKNDVVSKLSGGMKRKLCLSIALIGNPGVLMLDEPTSGLDPESRRQVWDVLLGLRGQRTTVITTHFMEEADVLGDRIAIMDHGQVSCYGTSIFLKKLYATGYQLNVSKADHTAVGPITRAVEQFVSISSLKVASPTLVTYYISSDQVNQFPGLFKALESRKNYLGLTGINVTCSTLEDVFLKVAEGTGESAEKNGEINVADFVGKHQKVSGFGLFFQQMKALVYKRTLSRIRTWFSSLMFMLLPILMMAYTVSRFMDADITPIQPDLQIDVGRFPGAKVAVSSDGQQLLTSLLQK</sequence>
<comment type="similarity">
    <text evidence="2">Belongs to the ABC transporter superfamily. ABCA family.</text>
</comment>
<dbReference type="InterPro" id="IPR013525">
    <property type="entry name" value="ABC2_TM"/>
</dbReference>
<keyword evidence="6" id="KW-0547">Nucleotide-binding</keyword>
<dbReference type="GO" id="GO:0005524">
    <property type="term" value="F:ATP binding"/>
    <property type="evidence" value="ECO:0007669"/>
    <property type="project" value="UniProtKB-KW"/>
</dbReference>
<dbReference type="PANTHER" id="PTHR19229">
    <property type="entry name" value="ATP-BINDING CASSETTE TRANSPORTER SUBFAMILY A ABCA"/>
    <property type="match status" value="1"/>
</dbReference>
<keyword evidence="7" id="KW-0067">ATP-binding</keyword>
<evidence type="ECO:0000256" key="5">
    <source>
        <dbReference type="ARBA" id="ARBA00022737"/>
    </source>
</evidence>
<dbReference type="AlphaFoldDB" id="A0A1B6MFV6"/>
<keyword evidence="8 10" id="KW-1133">Transmembrane helix</keyword>
<dbReference type="GO" id="GO:0016887">
    <property type="term" value="F:ATP hydrolysis activity"/>
    <property type="evidence" value="ECO:0007669"/>
    <property type="project" value="InterPro"/>
</dbReference>
<evidence type="ECO:0000256" key="7">
    <source>
        <dbReference type="ARBA" id="ARBA00022840"/>
    </source>
</evidence>
<feature type="transmembrane region" description="Helical" evidence="10">
    <location>
        <begin position="336"/>
        <end position="358"/>
    </location>
</feature>
<name>A0A1B6MFV6_9HEMI</name>
<evidence type="ECO:0000259" key="11">
    <source>
        <dbReference type="PROSITE" id="PS50893"/>
    </source>
</evidence>
<evidence type="ECO:0000256" key="1">
    <source>
        <dbReference type="ARBA" id="ARBA00004141"/>
    </source>
</evidence>
<keyword evidence="9 10" id="KW-0472">Membrane</keyword>
<organism evidence="12">
    <name type="scientific">Graphocephala atropunctata</name>
    <dbReference type="NCBI Taxonomy" id="36148"/>
    <lineage>
        <taxon>Eukaryota</taxon>
        <taxon>Metazoa</taxon>
        <taxon>Ecdysozoa</taxon>
        <taxon>Arthropoda</taxon>
        <taxon>Hexapoda</taxon>
        <taxon>Insecta</taxon>
        <taxon>Pterygota</taxon>
        <taxon>Neoptera</taxon>
        <taxon>Paraneoptera</taxon>
        <taxon>Hemiptera</taxon>
        <taxon>Auchenorrhyncha</taxon>
        <taxon>Membracoidea</taxon>
        <taxon>Cicadellidae</taxon>
        <taxon>Cicadellinae</taxon>
        <taxon>Cicadellini</taxon>
        <taxon>Graphocephala</taxon>
    </lineage>
</organism>
<evidence type="ECO:0000256" key="2">
    <source>
        <dbReference type="ARBA" id="ARBA00008869"/>
    </source>
</evidence>
<protein>
    <recommendedName>
        <fullName evidence="11">ABC transporter domain-containing protein</fullName>
    </recommendedName>
</protein>
<dbReference type="PROSITE" id="PS00211">
    <property type="entry name" value="ABC_TRANSPORTER_1"/>
    <property type="match status" value="1"/>
</dbReference>
<dbReference type="PROSITE" id="PS50893">
    <property type="entry name" value="ABC_TRANSPORTER_2"/>
    <property type="match status" value="1"/>
</dbReference>
<dbReference type="InterPro" id="IPR003439">
    <property type="entry name" value="ABC_transporter-like_ATP-bd"/>
</dbReference>
<dbReference type="EMBL" id="GEBQ01005147">
    <property type="protein sequence ID" value="JAT34830.1"/>
    <property type="molecule type" value="Transcribed_RNA"/>
</dbReference>
<dbReference type="GO" id="GO:0016020">
    <property type="term" value="C:membrane"/>
    <property type="evidence" value="ECO:0007669"/>
    <property type="project" value="UniProtKB-SubCell"/>
</dbReference>
<keyword evidence="5" id="KW-0677">Repeat</keyword>
<comment type="subcellular location">
    <subcellularLocation>
        <location evidence="1">Membrane</location>
        <topology evidence="1">Multi-pass membrane protein</topology>
    </subcellularLocation>
</comment>
<dbReference type="InterPro" id="IPR017871">
    <property type="entry name" value="ABC_transporter-like_CS"/>
</dbReference>
<dbReference type="SUPFAM" id="SSF52540">
    <property type="entry name" value="P-loop containing nucleoside triphosphate hydrolases"/>
    <property type="match status" value="1"/>
</dbReference>
<reference evidence="12" key="1">
    <citation type="submission" date="2015-11" db="EMBL/GenBank/DDBJ databases">
        <title>De novo transcriptome assembly of four potential Pierce s Disease insect vectors from Arizona vineyards.</title>
        <authorList>
            <person name="Tassone E.E."/>
        </authorList>
    </citation>
    <scope>NUCLEOTIDE SEQUENCE</scope>
</reference>
<feature type="transmembrane region" description="Helical" evidence="10">
    <location>
        <begin position="412"/>
        <end position="435"/>
    </location>
</feature>
<keyword evidence="3" id="KW-0813">Transport</keyword>
<gene>
    <name evidence="12" type="ORF">g.34356</name>
</gene>
<accession>A0A1B6MFV6</accession>
<evidence type="ECO:0000256" key="8">
    <source>
        <dbReference type="ARBA" id="ARBA00022989"/>
    </source>
</evidence>
<evidence type="ECO:0000256" key="4">
    <source>
        <dbReference type="ARBA" id="ARBA00022692"/>
    </source>
</evidence>
<dbReference type="InterPro" id="IPR027417">
    <property type="entry name" value="P-loop_NTPase"/>
</dbReference>
<dbReference type="PANTHER" id="PTHR19229:SF36">
    <property type="entry name" value="ATP-BINDING CASSETTE SUB-FAMILY A MEMBER 2"/>
    <property type="match status" value="1"/>
</dbReference>
<dbReference type="InterPro" id="IPR026082">
    <property type="entry name" value="ABCA"/>
</dbReference>
<evidence type="ECO:0000256" key="6">
    <source>
        <dbReference type="ARBA" id="ARBA00022741"/>
    </source>
</evidence>